<feature type="domain" description="ThuA-like" evidence="1">
    <location>
        <begin position="24"/>
        <end position="236"/>
    </location>
</feature>
<proteinExistence type="predicted"/>
<sequence>MPTSVNFSIKGHDRSSLFSQRVKKALIVQGGFAGHHPKEIAALLAGLLVQAQFEVEISDSLDVFLDKDTLAAADLIVPVWTGGTLTPPQLDNLLEAVSIGGSGLAGVHGGITDAFRCEVRYQQMVGAQYVVHPGDLKAHYRVNFTKVPSPITVGLSDFAITTEQYYMLIDPANIVLADTLFPVAIPPEVWRPVTMPVAWVKMYGKGRVFAHTLGHYPETLLIPPVLAMTRRGMIWAARQAAI</sequence>
<dbReference type="PANTHER" id="PTHR40469">
    <property type="entry name" value="SECRETED GLYCOSYL HYDROLASE"/>
    <property type="match status" value="1"/>
</dbReference>
<protein>
    <recommendedName>
        <fullName evidence="1">ThuA-like domain-containing protein</fullName>
    </recommendedName>
</protein>
<accession>A0ABM9CB43</accession>
<evidence type="ECO:0000259" key="1">
    <source>
        <dbReference type="Pfam" id="PF06283"/>
    </source>
</evidence>
<dbReference type="SUPFAM" id="SSF52317">
    <property type="entry name" value="Class I glutamine amidotransferase-like"/>
    <property type="match status" value="1"/>
</dbReference>
<reference evidence="2" key="1">
    <citation type="submission" date="2022-01" db="EMBL/GenBank/DDBJ databases">
        <authorList>
            <person name="Criscuolo A."/>
        </authorList>
    </citation>
    <scope>NUCLEOTIDE SEQUENCE</scope>
    <source>
        <strain evidence="2">CIP111893</strain>
    </source>
</reference>
<dbReference type="PANTHER" id="PTHR40469:SF2">
    <property type="entry name" value="GALACTOSE-BINDING DOMAIN-LIKE SUPERFAMILY PROTEIN"/>
    <property type="match status" value="1"/>
</dbReference>
<dbReference type="InterPro" id="IPR029062">
    <property type="entry name" value="Class_I_gatase-like"/>
</dbReference>
<dbReference type="RefSeq" id="WP_236343018.1">
    <property type="nucleotide sequence ID" value="NZ_CAKMMF010000013.1"/>
</dbReference>
<dbReference type="Pfam" id="PF06283">
    <property type="entry name" value="ThuA"/>
    <property type="match status" value="1"/>
</dbReference>
<dbReference type="EMBL" id="CAKMMF010000013">
    <property type="protein sequence ID" value="CAH1207185.1"/>
    <property type="molecule type" value="Genomic_DNA"/>
</dbReference>
<organism evidence="2 3">
    <name type="scientific">Paenibacillus plantiphilus</name>
    <dbReference type="NCBI Taxonomy" id="2905650"/>
    <lineage>
        <taxon>Bacteria</taxon>
        <taxon>Bacillati</taxon>
        <taxon>Bacillota</taxon>
        <taxon>Bacilli</taxon>
        <taxon>Bacillales</taxon>
        <taxon>Paenibacillaceae</taxon>
        <taxon>Paenibacillus</taxon>
    </lineage>
</organism>
<comment type="caution">
    <text evidence="2">The sequence shown here is derived from an EMBL/GenBank/DDBJ whole genome shotgun (WGS) entry which is preliminary data.</text>
</comment>
<evidence type="ECO:0000313" key="3">
    <source>
        <dbReference type="Proteomes" id="UP000838686"/>
    </source>
</evidence>
<name>A0ABM9CB43_9BACL</name>
<evidence type="ECO:0000313" key="2">
    <source>
        <dbReference type="EMBL" id="CAH1207185.1"/>
    </source>
</evidence>
<keyword evidence="3" id="KW-1185">Reference proteome</keyword>
<gene>
    <name evidence="2" type="ORF">PAECIP111893_02711</name>
</gene>
<dbReference type="Gene3D" id="3.40.50.880">
    <property type="match status" value="1"/>
</dbReference>
<dbReference type="Proteomes" id="UP000838686">
    <property type="component" value="Unassembled WGS sequence"/>
</dbReference>
<dbReference type="InterPro" id="IPR029010">
    <property type="entry name" value="ThuA-like"/>
</dbReference>